<dbReference type="InterPro" id="IPR011013">
    <property type="entry name" value="Gal_mutarotase_sf_dom"/>
</dbReference>
<accession>A0AA45C5M2</accession>
<dbReference type="SUPFAM" id="SSF74650">
    <property type="entry name" value="Galactose mutarotase-like"/>
    <property type="match status" value="1"/>
</dbReference>
<keyword evidence="7 8" id="KW-0119">Carbohydrate metabolism</keyword>
<evidence type="ECO:0000256" key="1">
    <source>
        <dbReference type="ARBA" id="ARBA00001614"/>
    </source>
</evidence>
<dbReference type="AlphaFoldDB" id="A0AA45C5M2"/>
<dbReference type="EMBL" id="QGGI01000016">
    <property type="protein sequence ID" value="PWJ89046.1"/>
    <property type="molecule type" value="Genomic_DNA"/>
</dbReference>
<dbReference type="RefSeq" id="WP_109605693.1">
    <property type="nucleotide sequence ID" value="NZ_JAMHJO010000004.1"/>
</dbReference>
<feature type="active site" description="Proton donor" evidence="9">
    <location>
        <position position="180"/>
    </location>
</feature>
<sequence length="339" mass="39502">MNIVINEFGFDSHGNRINEICLKNKNDMQLNVINYGAIINKIIVPDKNKKFENVVMGLNNIEEYEKKSQYFGSIIGRVAGRISNAKIKIDEIEYNLEKNEGENTLHGGTEGLDKKFYEFETFMKKDKAGIILKTKSKDGECGFPGNLDIEIIYSLNDENEIELMYKVKSDKKTYVNLTNHTYFNLSGNLKENILNHYIKINSEKVIYLDENTLPKKVVNTNNTEFDFKQYKKIGKNINSKNEQLIRCNGYDHPYILKDIEYCAKVKDEKSGRELQIITDQPCVVFYSGNQIKDNIHMAFCLETQYYPDALNSDFLDKKLLNKDEFYTSYTKWIFKMIED</sequence>
<dbReference type="EC" id="5.1.3.3" evidence="4 8"/>
<dbReference type="PANTHER" id="PTHR10091">
    <property type="entry name" value="ALDOSE-1-EPIMERASE"/>
    <property type="match status" value="1"/>
</dbReference>
<evidence type="ECO:0000256" key="9">
    <source>
        <dbReference type="PIRSR" id="PIRSR005096-1"/>
    </source>
</evidence>
<dbReference type="InterPro" id="IPR018052">
    <property type="entry name" value="Ald1_epimerase_CS"/>
</dbReference>
<feature type="binding site" evidence="10">
    <location>
        <position position="251"/>
    </location>
    <ligand>
        <name>beta-D-galactose</name>
        <dbReference type="ChEBI" id="CHEBI:27667"/>
    </ligand>
</feature>
<dbReference type="PANTHER" id="PTHR10091:SF0">
    <property type="entry name" value="GALACTOSE MUTAROTASE"/>
    <property type="match status" value="1"/>
</dbReference>
<dbReference type="InterPro" id="IPR008183">
    <property type="entry name" value="Aldose_1/G6P_1-epimerase"/>
</dbReference>
<evidence type="ECO:0000256" key="4">
    <source>
        <dbReference type="ARBA" id="ARBA00013185"/>
    </source>
</evidence>
<reference evidence="12 13" key="1">
    <citation type="submission" date="2018-05" db="EMBL/GenBank/DDBJ databases">
        <title>Genomic Encyclopedia of Type Strains, Phase IV (KMG-IV): sequencing the most valuable type-strain genomes for metagenomic binning, comparative biology and taxonomic classification.</title>
        <authorList>
            <person name="Goeker M."/>
        </authorList>
    </citation>
    <scope>NUCLEOTIDE SEQUENCE [LARGE SCALE GENOMIC DNA]</scope>
    <source>
        <strain evidence="12 13">DSM 24906</strain>
    </source>
</reference>
<keyword evidence="13" id="KW-1185">Reference proteome</keyword>
<dbReference type="NCBIfam" id="NF008277">
    <property type="entry name" value="PRK11055.1"/>
    <property type="match status" value="1"/>
</dbReference>
<evidence type="ECO:0000256" key="11">
    <source>
        <dbReference type="PIRSR" id="PIRSR005096-3"/>
    </source>
</evidence>
<dbReference type="InterPro" id="IPR047215">
    <property type="entry name" value="Galactose_mutarotase-like"/>
</dbReference>
<evidence type="ECO:0000313" key="13">
    <source>
        <dbReference type="Proteomes" id="UP000245921"/>
    </source>
</evidence>
<organism evidence="12 13">
    <name type="scientific">Oceanotoga teriensis</name>
    <dbReference type="NCBI Taxonomy" id="515440"/>
    <lineage>
        <taxon>Bacteria</taxon>
        <taxon>Thermotogati</taxon>
        <taxon>Thermotogota</taxon>
        <taxon>Thermotogae</taxon>
        <taxon>Petrotogales</taxon>
        <taxon>Petrotogaceae</taxon>
        <taxon>Oceanotoga</taxon>
    </lineage>
</organism>
<evidence type="ECO:0000256" key="8">
    <source>
        <dbReference type="PIRNR" id="PIRNR005096"/>
    </source>
</evidence>
<name>A0AA45C5M2_9BACT</name>
<dbReference type="InterPro" id="IPR015443">
    <property type="entry name" value="Aldose_1-epimerase"/>
</dbReference>
<gene>
    <name evidence="12" type="ORF">C7380_11659</name>
</gene>
<evidence type="ECO:0000256" key="3">
    <source>
        <dbReference type="ARBA" id="ARBA00006206"/>
    </source>
</evidence>
<evidence type="ECO:0000256" key="10">
    <source>
        <dbReference type="PIRSR" id="PIRSR005096-2"/>
    </source>
</evidence>
<evidence type="ECO:0000313" key="12">
    <source>
        <dbReference type="EMBL" id="PWJ89046.1"/>
    </source>
</evidence>
<dbReference type="PIRSF" id="PIRSF005096">
    <property type="entry name" value="GALM"/>
    <property type="match status" value="1"/>
</dbReference>
<dbReference type="GO" id="GO:0033499">
    <property type="term" value="P:galactose catabolic process via UDP-galactose, Leloir pathway"/>
    <property type="evidence" value="ECO:0007669"/>
    <property type="project" value="TreeGrafter"/>
</dbReference>
<feature type="binding site" evidence="11">
    <location>
        <begin position="180"/>
        <end position="182"/>
    </location>
    <ligand>
        <name>beta-D-galactose</name>
        <dbReference type="ChEBI" id="CHEBI:27667"/>
    </ligand>
</feature>
<dbReference type="CDD" id="cd09019">
    <property type="entry name" value="galactose_mutarotase_like"/>
    <property type="match status" value="1"/>
</dbReference>
<comment type="caution">
    <text evidence="12">The sequence shown here is derived from an EMBL/GenBank/DDBJ whole genome shotgun (WGS) entry which is preliminary data.</text>
</comment>
<dbReference type="GO" id="GO:0030246">
    <property type="term" value="F:carbohydrate binding"/>
    <property type="evidence" value="ECO:0007669"/>
    <property type="project" value="InterPro"/>
</dbReference>
<evidence type="ECO:0000256" key="7">
    <source>
        <dbReference type="ARBA" id="ARBA00023277"/>
    </source>
</evidence>
<dbReference type="InterPro" id="IPR014718">
    <property type="entry name" value="GH-type_carb-bd"/>
</dbReference>
<dbReference type="GO" id="GO:0005737">
    <property type="term" value="C:cytoplasm"/>
    <property type="evidence" value="ECO:0007669"/>
    <property type="project" value="TreeGrafter"/>
</dbReference>
<dbReference type="GO" id="GO:0004034">
    <property type="term" value="F:aldose 1-epimerase activity"/>
    <property type="evidence" value="ECO:0007669"/>
    <property type="project" value="UniProtKB-EC"/>
</dbReference>
<feature type="active site" description="Proton acceptor" evidence="9">
    <location>
        <position position="302"/>
    </location>
</feature>
<evidence type="ECO:0000256" key="5">
    <source>
        <dbReference type="ARBA" id="ARBA00014165"/>
    </source>
</evidence>
<dbReference type="Proteomes" id="UP000245921">
    <property type="component" value="Unassembled WGS sequence"/>
</dbReference>
<proteinExistence type="inferred from homology"/>
<dbReference type="Pfam" id="PF01263">
    <property type="entry name" value="Aldose_epim"/>
    <property type="match status" value="1"/>
</dbReference>
<dbReference type="GO" id="GO:0006006">
    <property type="term" value="P:glucose metabolic process"/>
    <property type="evidence" value="ECO:0007669"/>
    <property type="project" value="TreeGrafter"/>
</dbReference>
<dbReference type="PROSITE" id="PS00545">
    <property type="entry name" value="ALDOSE_1_EPIMERASE"/>
    <property type="match status" value="1"/>
</dbReference>
<comment type="similarity">
    <text evidence="3 8">Belongs to the aldose epimerase family.</text>
</comment>
<comment type="pathway">
    <text evidence="2 8">Carbohydrate metabolism; hexose metabolism.</text>
</comment>
<comment type="catalytic activity">
    <reaction evidence="1 8">
        <text>alpha-D-glucose = beta-D-glucose</text>
        <dbReference type="Rhea" id="RHEA:10264"/>
        <dbReference type="ChEBI" id="CHEBI:15903"/>
        <dbReference type="ChEBI" id="CHEBI:17925"/>
        <dbReference type="EC" id="5.1.3.3"/>
    </reaction>
</comment>
<evidence type="ECO:0000256" key="2">
    <source>
        <dbReference type="ARBA" id="ARBA00005028"/>
    </source>
</evidence>
<protein>
    <recommendedName>
        <fullName evidence="5 8">Aldose 1-epimerase</fullName>
        <ecNumber evidence="4 8">5.1.3.3</ecNumber>
    </recommendedName>
</protein>
<evidence type="ECO:0000256" key="6">
    <source>
        <dbReference type="ARBA" id="ARBA00023235"/>
    </source>
</evidence>
<dbReference type="Gene3D" id="2.70.98.10">
    <property type="match status" value="1"/>
</dbReference>
<keyword evidence="6 8" id="KW-0413">Isomerase</keyword>